<dbReference type="Pfam" id="PF11106">
    <property type="entry name" value="YjbE"/>
    <property type="match status" value="1"/>
</dbReference>
<evidence type="ECO:0008006" key="6">
    <source>
        <dbReference type="Google" id="ProtNLM"/>
    </source>
</evidence>
<keyword evidence="2" id="KW-1133">Transmembrane helix</keyword>
<evidence type="ECO:0000256" key="3">
    <source>
        <dbReference type="SAM" id="SignalP"/>
    </source>
</evidence>
<protein>
    <recommendedName>
        <fullName evidence="6">Exopolysaccharide production protein YjbE</fullName>
    </recommendedName>
</protein>
<organism evidence="4 5">
    <name type="scientific">Kosakonia cowanii JCM 10956 = DSM 18146</name>
    <dbReference type="NCBI Taxonomy" id="1300165"/>
    <lineage>
        <taxon>Bacteria</taxon>
        <taxon>Pseudomonadati</taxon>
        <taxon>Pseudomonadota</taxon>
        <taxon>Gammaproteobacteria</taxon>
        <taxon>Enterobacterales</taxon>
        <taxon>Enterobacteriaceae</taxon>
        <taxon>Kosakonia</taxon>
    </lineage>
</organism>
<reference evidence="4 5" key="1">
    <citation type="submission" date="2017-01" db="EMBL/GenBank/DDBJ databases">
        <authorList>
            <person name="Cao J.-M."/>
        </authorList>
    </citation>
    <scope>NUCLEOTIDE SEQUENCE [LARGE SCALE GENOMIC DNA]</scope>
    <source>
        <strain evidence="4 5">888-76</strain>
    </source>
</reference>
<dbReference type="RefSeq" id="WP_054802916.1">
    <property type="nucleotide sequence ID" value="NZ_CP019445.1"/>
</dbReference>
<feature type="region of interest" description="Disordered" evidence="1">
    <location>
        <begin position="64"/>
        <end position="83"/>
    </location>
</feature>
<evidence type="ECO:0000313" key="5">
    <source>
        <dbReference type="Proteomes" id="UP000187148"/>
    </source>
</evidence>
<keyword evidence="3" id="KW-0732">Signal</keyword>
<evidence type="ECO:0000313" key="4">
    <source>
        <dbReference type="EMBL" id="APZ06220.1"/>
    </source>
</evidence>
<feature type="chain" id="PRO_5032920808" description="Exopolysaccharide production protein YjbE" evidence="3">
    <location>
        <begin position="20"/>
        <end position="83"/>
    </location>
</feature>
<gene>
    <name evidence="4" type="ORF">BWI95_14800</name>
</gene>
<dbReference type="KEGG" id="kco:BWI95_14800"/>
<dbReference type="EMBL" id="CP019445">
    <property type="protein sequence ID" value="APZ06220.1"/>
    <property type="molecule type" value="Genomic_DNA"/>
</dbReference>
<evidence type="ECO:0000256" key="2">
    <source>
        <dbReference type="SAM" id="Phobius"/>
    </source>
</evidence>
<keyword evidence="5" id="KW-1185">Reference proteome</keyword>
<name>A0A807LJL9_9ENTR</name>
<dbReference type="AlphaFoldDB" id="A0A807LJL9"/>
<accession>A0A807LJL9</accession>
<dbReference type="InterPro" id="IPR025858">
    <property type="entry name" value="YjbE"/>
</dbReference>
<proteinExistence type="predicted"/>
<feature type="transmembrane region" description="Helical" evidence="2">
    <location>
        <begin position="43"/>
        <end position="64"/>
    </location>
</feature>
<evidence type="ECO:0000256" key="1">
    <source>
        <dbReference type="SAM" id="MobiDB-lite"/>
    </source>
</evidence>
<sequence length="83" mass="7670">MKMTIAALVLIAAAGNAVAAPGSALELNSGEAAGANASEFAVGSSAIAGVTIATAITGLALMAAGGNNGSNTGTTTTTTTSTQ</sequence>
<dbReference type="Proteomes" id="UP000187148">
    <property type="component" value="Chromosome"/>
</dbReference>
<feature type="signal peptide" evidence="3">
    <location>
        <begin position="1"/>
        <end position="19"/>
    </location>
</feature>
<keyword evidence="2" id="KW-0812">Transmembrane</keyword>
<keyword evidence="2" id="KW-0472">Membrane</keyword>